<dbReference type="GO" id="GO:0003824">
    <property type="term" value="F:catalytic activity"/>
    <property type="evidence" value="ECO:0007669"/>
    <property type="project" value="InterPro"/>
</dbReference>
<reference evidence="2 3" key="1">
    <citation type="journal article" date="2010" name="J. Bacteriol.">
        <title>Biochemical characterization of a novel indole prenyltransferase from Streptomyces sp. SN-593.</title>
        <authorList>
            <person name="Takahashi S."/>
            <person name="Takagi H."/>
            <person name="Toyoda A."/>
            <person name="Uramoto M."/>
            <person name="Nogawa T."/>
            <person name="Ueki M."/>
            <person name="Sakaki Y."/>
            <person name="Osada H."/>
        </authorList>
    </citation>
    <scope>NUCLEOTIDE SEQUENCE [LARGE SCALE GENOMIC DNA]</scope>
    <source>
        <strain evidence="2 3">SN-593</strain>
    </source>
</reference>
<dbReference type="SUPFAM" id="SSF51621">
    <property type="entry name" value="Phosphoenolpyruvate/pyruvate domain"/>
    <property type="match status" value="1"/>
</dbReference>
<dbReference type="Gene3D" id="3.20.20.70">
    <property type="entry name" value="Aldolase class I"/>
    <property type="match status" value="1"/>
</dbReference>
<evidence type="ECO:0000313" key="3">
    <source>
        <dbReference type="Proteomes" id="UP000595703"/>
    </source>
</evidence>
<dbReference type="EMBL" id="AP018365">
    <property type="protein sequence ID" value="BBB00859.1"/>
    <property type="molecule type" value="Genomic_DNA"/>
</dbReference>
<dbReference type="Proteomes" id="UP000595703">
    <property type="component" value="Chromosome"/>
</dbReference>
<dbReference type="Pfam" id="PF09370">
    <property type="entry name" value="PEP_hydrolase"/>
    <property type="match status" value="1"/>
</dbReference>
<dbReference type="InterPro" id="IPR015813">
    <property type="entry name" value="Pyrv/PenolPyrv_kinase-like_dom"/>
</dbReference>
<reference evidence="2 3" key="3">
    <citation type="journal article" date="2011" name="Nat. Chem. Biol.">
        <title>Reveromycin A biosynthesis uses RevG and RevJ for stereospecific spiroacetal formation.</title>
        <authorList>
            <person name="Takahashi S."/>
            <person name="Toyoda A."/>
            <person name="Sekiyama Y."/>
            <person name="Takagi H."/>
            <person name="Nogawa T."/>
            <person name="Uramoto M."/>
            <person name="Suzuki R."/>
            <person name="Koshino H."/>
            <person name="Kumano T."/>
            <person name="Panthee S."/>
            <person name="Dairi T."/>
            <person name="Ishikawa J."/>
            <person name="Ikeda H."/>
            <person name="Sakaki Y."/>
            <person name="Osada H."/>
        </authorList>
    </citation>
    <scope>NUCLEOTIDE SEQUENCE [LARGE SCALE GENOMIC DNA]</scope>
    <source>
        <strain evidence="2 3">SN-593</strain>
    </source>
</reference>
<dbReference type="KEGG" id="arev:RVR_8033"/>
<name>A0A7U3VRL4_9ACTN</name>
<feature type="domain" description="TIM-barrel" evidence="1">
    <location>
        <begin position="9"/>
        <end position="276"/>
    </location>
</feature>
<protein>
    <recommendedName>
        <fullName evidence="1">TIM-barrel domain-containing protein</fullName>
    </recommendedName>
</protein>
<dbReference type="RefSeq" id="WP_202236830.1">
    <property type="nucleotide sequence ID" value="NZ_AP018365.1"/>
</dbReference>
<dbReference type="PIRSF" id="PIRSF034452">
    <property type="entry name" value="TIM-br_sig_trnsd"/>
    <property type="match status" value="1"/>
</dbReference>
<dbReference type="PANTHER" id="PTHR31862">
    <property type="entry name" value="UPF0261 DOMAIN PROTEIN (AFU_ORTHOLOGUE AFUA_1G10120)"/>
    <property type="match status" value="1"/>
</dbReference>
<evidence type="ECO:0000313" key="2">
    <source>
        <dbReference type="EMBL" id="BBB00859.1"/>
    </source>
</evidence>
<keyword evidence="3" id="KW-1185">Reference proteome</keyword>
<reference evidence="2 3" key="4">
    <citation type="journal article" date="2020" name="Sci. Rep.">
        <title>beta-carboline chemical signals induce reveromycin production through a LuxR family regulator in Streptomyces sp. SN-593.</title>
        <authorList>
            <person name="Panthee S."/>
            <person name="Kito N."/>
            <person name="Hayashi T."/>
            <person name="Shimizu T."/>
            <person name="Ishikawa J."/>
            <person name="Hamamoto H."/>
            <person name="Osada H."/>
            <person name="Takahashi S."/>
        </authorList>
    </citation>
    <scope>NUCLEOTIDE SEQUENCE [LARGE SCALE GENOMIC DNA]</scope>
    <source>
        <strain evidence="2 3">SN-593</strain>
    </source>
</reference>
<dbReference type="InterPro" id="IPR009215">
    <property type="entry name" value="TIM-br_IGPS-like"/>
</dbReference>
<sequence>MNRKVPRDEVLRRLRAEIAQGRQIVGSGAGSGLVARIADRCGVDLLVVYASGKFRQDGLPSIMGALPVANANDVMLQLGRERIFPVVRDTPVIGGVYCQDLTRDMDDLLDEMAAAGYSGVINFPTVGRIDGNYRKDLEALGLGIGREYAMITAARERGLTTLAYVYTPDEAAEMVRAGADVVVGHAGVTAGGEVGITEERTKPLDEVVRVFSAVFDAARAVREDVVLLSHGGPIVEPADAAYVAERTGAHGFVGASSTERIPIEKALTAVYTAFKQPAAGAGQEGSRA</sequence>
<organism evidence="2 3">
    <name type="scientific">Actinacidiphila reveromycinica</name>
    <dbReference type="NCBI Taxonomy" id="659352"/>
    <lineage>
        <taxon>Bacteria</taxon>
        <taxon>Bacillati</taxon>
        <taxon>Actinomycetota</taxon>
        <taxon>Actinomycetes</taxon>
        <taxon>Kitasatosporales</taxon>
        <taxon>Streptomycetaceae</taxon>
        <taxon>Actinacidiphila</taxon>
    </lineage>
</organism>
<proteinExistence type="predicted"/>
<dbReference type="InterPro" id="IPR051353">
    <property type="entry name" value="Tobamovirus_resist_UPF0261"/>
</dbReference>
<gene>
    <name evidence="2" type="ORF">RVR_8033</name>
</gene>
<dbReference type="InterPro" id="IPR013785">
    <property type="entry name" value="Aldolase_TIM"/>
</dbReference>
<dbReference type="PANTHER" id="PTHR31862:SF1">
    <property type="entry name" value="UPF0261 DOMAIN PROTEIN (AFU_ORTHOLOGUE AFUA_1G10120)"/>
    <property type="match status" value="1"/>
</dbReference>
<evidence type="ECO:0000259" key="1">
    <source>
        <dbReference type="Pfam" id="PF09370"/>
    </source>
</evidence>
<accession>A0A7U3VRL4</accession>
<dbReference type="AlphaFoldDB" id="A0A7U3VRL4"/>
<reference evidence="2 3" key="2">
    <citation type="journal article" date="2011" name="J. Antibiot.">
        <title>Furaquinocins I and J: novel polyketide isoprenoid hybrid compounds from Streptomyces reveromyceticus SN-593.</title>
        <authorList>
            <person name="Panthee S."/>
            <person name="Takahashi S."/>
            <person name="Takagi H."/>
            <person name="Nogawa T."/>
            <person name="Oowada E."/>
            <person name="Uramoto M."/>
            <person name="Osada H."/>
        </authorList>
    </citation>
    <scope>NUCLEOTIDE SEQUENCE [LARGE SCALE GENOMIC DNA]</scope>
    <source>
        <strain evidence="2 3">SN-593</strain>
    </source>
</reference>